<dbReference type="GO" id="GO:0005686">
    <property type="term" value="C:U2 snRNP"/>
    <property type="evidence" value="ECO:0007669"/>
    <property type="project" value="TreeGrafter"/>
</dbReference>
<evidence type="ECO:0000313" key="2">
    <source>
        <dbReference type="EMBL" id="OAF70836.1"/>
    </source>
</evidence>
<keyword evidence="1" id="KW-0694">RNA-binding</keyword>
<evidence type="ECO:0000256" key="1">
    <source>
        <dbReference type="ARBA" id="ARBA00022884"/>
    </source>
</evidence>
<dbReference type="SUPFAM" id="SSF54928">
    <property type="entry name" value="RNA-binding domain, RBD"/>
    <property type="match status" value="1"/>
</dbReference>
<evidence type="ECO:0008006" key="4">
    <source>
        <dbReference type="Google" id="ProtNLM"/>
    </source>
</evidence>
<organism evidence="2 3">
    <name type="scientific">Intoshia linei</name>
    <dbReference type="NCBI Taxonomy" id="1819745"/>
    <lineage>
        <taxon>Eukaryota</taxon>
        <taxon>Metazoa</taxon>
        <taxon>Spiralia</taxon>
        <taxon>Lophotrochozoa</taxon>
        <taxon>Mesozoa</taxon>
        <taxon>Orthonectida</taxon>
        <taxon>Rhopaluridae</taxon>
        <taxon>Intoshia</taxon>
    </lineage>
</organism>
<accession>A0A177B9B0</accession>
<gene>
    <name evidence="2" type="ORF">A3Q56_01418</name>
</gene>
<dbReference type="GO" id="GO:0071013">
    <property type="term" value="C:catalytic step 2 spliceosome"/>
    <property type="evidence" value="ECO:0007669"/>
    <property type="project" value="TreeGrafter"/>
</dbReference>
<protein>
    <recommendedName>
        <fullName evidence="4">RRM domain-containing protein</fullName>
    </recommendedName>
</protein>
<dbReference type="Proteomes" id="UP000078046">
    <property type="component" value="Unassembled WGS sequence"/>
</dbReference>
<dbReference type="GO" id="GO:0071011">
    <property type="term" value="C:precatalytic spliceosome"/>
    <property type="evidence" value="ECO:0007669"/>
    <property type="project" value="TreeGrafter"/>
</dbReference>
<sequence>MSMNYLTKVRKIQQMNDIELESNLVGSKSSWHQTYKESNWIYIGALPYELSEGDIMCIFSQ</sequence>
<proteinExistence type="predicted"/>
<evidence type="ECO:0000313" key="3">
    <source>
        <dbReference type="Proteomes" id="UP000078046"/>
    </source>
</evidence>
<name>A0A177B9B0_9BILA</name>
<dbReference type="AlphaFoldDB" id="A0A177B9B0"/>
<dbReference type="PANTHER" id="PTHR45880:SF1">
    <property type="entry name" value="RNA-BINDING MOTIF PROTEIN, X-LINKED 2"/>
    <property type="match status" value="1"/>
</dbReference>
<dbReference type="GO" id="GO:0000398">
    <property type="term" value="P:mRNA splicing, via spliceosome"/>
    <property type="evidence" value="ECO:0007669"/>
    <property type="project" value="TreeGrafter"/>
</dbReference>
<keyword evidence="3" id="KW-1185">Reference proteome</keyword>
<dbReference type="PANTHER" id="PTHR45880">
    <property type="entry name" value="RNA-BINDING MOTIF PROTEIN, X-LINKED 2"/>
    <property type="match status" value="1"/>
</dbReference>
<dbReference type="InterPro" id="IPR035979">
    <property type="entry name" value="RBD_domain_sf"/>
</dbReference>
<comment type="caution">
    <text evidence="2">The sequence shown here is derived from an EMBL/GenBank/DDBJ whole genome shotgun (WGS) entry which is preliminary data.</text>
</comment>
<dbReference type="GO" id="GO:0003723">
    <property type="term" value="F:RNA binding"/>
    <property type="evidence" value="ECO:0007669"/>
    <property type="project" value="UniProtKB-KW"/>
</dbReference>
<dbReference type="InterPro" id="IPR051847">
    <property type="entry name" value="RNA_proc/Spliceosome_comp"/>
</dbReference>
<dbReference type="OrthoDB" id="2573941at2759"/>
<reference evidence="2 3" key="1">
    <citation type="submission" date="2016-04" db="EMBL/GenBank/DDBJ databases">
        <title>The genome of Intoshia linei affirms orthonectids as highly simplified spiralians.</title>
        <authorList>
            <person name="Mikhailov K.V."/>
            <person name="Slusarev G.S."/>
            <person name="Nikitin M.A."/>
            <person name="Logacheva M.D."/>
            <person name="Penin A."/>
            <person name="Aleoshin V."/>
            <person name="Panchin Y.V."/>
        </authorList>
    </citation>
    <scope>NUCLEOTIDE SEQUENCE [LARGE SCALE GENOMIC DNA]</scope>
    <source>
        <strain evidence="2">Intl2013</strain>
        <tissue evidence="2">Whole animal</tissue>
    </source>
</reference>
<dbReference type="EMBL" id="LWCA01000106">
    <property type="protein sequence ID" value="OAF70836.1"/>
    <property type="molecule type" value="Genomic_DNA"/>
</dbReference>